<dbReference type="GO" id="GO:0016787">
    <property type="term" value="F:hydrolase activity"/>
    <property type="evidence" value="ECO:0007669"/>
    <property type="project" value="InterPro"/>
</dbReference>
<dbReference type="InterPro" id="IPR051918">
    <property type="entry name" value="STPP_CPPED1"/>
</dbReference>
<dbReference type="PANTHER" id="PTHR43143:SF5">
    <property type="entry name" value="SECRETED PROTEIN"/>
    <property type="match status" value="1"/>
</dbReference>
<dbReference type="Pfam" id="PF00149">
    <property type="entry name" value="Metallophos"/>
    <property type="match status" value="1"/>
</dbReference>
<accession>A0A518K6R7</accession>
<dbReference type="SUPFAM" id="SSF56300">
    <property type="entry name" value="Metallo-dependent phosphatases"/>
    <property type="match status" value="1"/>
</dbReference>
<reference evidence="2 3" key="1">
    <citation type="submission" date="2019-02" db="EMBL/GenBank/DDBJ databases">
        <title>Deep-cultivation of Planctomycetes and their phenomic and genomic characterization uncovers novel biology.</title>
        <authorList>
            <person name="Wiegand S."/>
            <person name="Jogler M."/>
            <person name="Boedeker C."/>
            <person name="Pinto D."/>
            <person name="Vollmers J."/>
            <person name="Rivas-Marin E."/>
            <person name="Kohn T."/>
            <person name="Peeters S.H."/>
            <person name="Heuer A."/>
            <person name="Rast P."/>
            <person name="Oberbeckmann S."/>
            <person name="Bunk B."/>
            <person name="Jeske O."/>
            <person name="Meyerdierks A."/>
            <person name="Storesund J.E."/>
            <person name="Kallscheuer N."/>
            <person name="Luecker S."/>
            <person name="Lage O.M."/>
            <person name="Pohl T."/>
            <person name="Merkel B.J."/>
            <person name="Hornburger P."/>
            <person name="Mueller R.-W."/>
            <person name="Bruemmer F."/>
            <person name="Labrenz M."/>
            <person name="Spormann A.M."/>
            <person name="Op den Camp H."/>
            <person name="Overmann J."/>
            <person name="Amann R."/>
            <person name="Jetten M.S.M."/>
            <person name="Mascher T."/>
            <person name="Medema M.H."/>
            <person name="Devos D.P."/>
            <person name="Kaster A.-K."/>
            <person name="Ovreas L."/>
            <person name="Rohde M."/>
            <person name="Galperin M.Y."/>
            <person name="Jogler C."/>
        </authorList>
    </citation>
    <scope>NUCLEOTIDE SEQUENCE [LARGE SCALE GENOMIC DNA]</scope>
    <source>
        <strain evidence="2 3">Spa11</strain>
    </source>
</reference>
<dbReference type="AlphaFoldDB" id="A0A518K6R7"/>
<evidence type="ECO:0000313" key="2">
    <source>
        <dbReference type="EMBL" id="QDV73491.1"/>
    </source>
</evidence>
<dbReference type="EMBL" id="CP036349">
    <property type="protein sequence ID" value="QDV73491.1"/>
    <property type="molecule type" value="Genomic_DNA"/>
</dbReference>
<name>A0A518K6R7_9BACT</name>
<dbReference type="Proteomes" id="UP000316426">
    <property type="component" value="Chromosome"/>
</dbReference>
<dbReference type="InterPro" id="IPR004843">
    <property type="entry name" value="Calcineurin-like_PHP"/>
</dbReference>
<keyword evidence="3" id="KW-1185">Reference proteome</keyword>
<gene>
    <name evidence="2" type="ORF">Spa11_16870</name>
</gene>
<dbReference type="KEGG" id="bmei:Spa11_16870"/>
<proteinExistence type="predicted"/>
<evidence type="ECO:0000313" key="3">
    <source>
        <dbReference type="Proteomes" id="UP000316426"/>
    </source>
</evidence>
<dbReference type="Gene3D" id="3.60.21.10">
    <property type="match status" value="1"/>
</dbReference>
<dbReference type="RefSeq" id="WP_145110573.1">
    <property type="nucleotide sequence ID" value="NZ_CP036349.1"/>
</dbReference>
<feature type="domain" description="Calcineurin-like phosphoesterase" evidence="1">
    <location>
        <begin position="32"/>
        <end position="256"/>
    </location>
</feature>
<organism evidence="2 3">
    <name type="scientific">Botrimarina mediterranea</name>
    <dbReference type="NCBI Taxonomy" id="2528022"/>
    <lineage>
        <taxon>Bacteria</taxon>
        <taxon>Pseudomonadati</taxon>
        <taxon>Planctomycetota</taxon>
        <taxon>Planctomycetia</taxon>
        <taxon>Pirellulales</taxon>
        <taxon>Lacipirellulaceae</taxon>
        <taxon>Botrimarina</taxon>
    </lineage>
</organism>
<protein>
    <submittedName>
        <fullName evidence="2">Calcineurin-like phosphoesterase</fullName>
    </submittedName>
</protein>
<dbReference type="PANTHER" id="PTHR43143">
    <property type="entry name" value="METALLOPHOSPHOESTERASE, CALCINEURIN SUPERFAMILY"/>
    <property type="match status" value="1"/>
</dbReference>
<evidence type="ECO:0000259" key="1">
    <source>
        <dbReference type="Pfam" id="PF00149"/>
    </source>
</evidence>
<sequence length="333" mass="37594">MTRTLLLLLIGFAPTFARGEADPIAEGSWTLAVLPDTQIYAEAYPQHYDAQTRWLVEHADSHNIRFVLHEGDVTNQNTPEQWDNARKSMSLLDGKLPYAIAPGNHDYGPGGNAADRVSFFNESKYFGPVSPYAIQPSLGGRYEETTTDNTWHTFDANGQKWLVVALEFAPRDEVVVWADRIVAEHADLPAILVTHAYMYSDDTIYDWRAKGAKQSWNPHAYGVAKQPGETVNDGQELWDKLVSKHKNFRLVFNGHVLNDGTGYRSTKGIEGNIVHQMLANYQFKKEGGQGDLRLLEFSQDGDVAVRTYSPVLDRHDRADDQEFKIRLDELGRK</sequence>
<dbReference type="InterPro" id="IPR029052">
    <property type="entry name" value="Metallo-depent_PP-like"/>
</dbReference>